<dbReference type="SUPFAM" id="SSF50249">
    <property type="entry name" value="Nucleic acid-binding proteins"/>
    <property type="match status" value="1"/>
</dbReference>
<sequence>MVPIKGERDFLSLIETGIMDMVLKKTPTAPWRYQMLLVSHEELEQMWSKGTHNWNPNTGRMGINGEKGKGKGGKGDAPTSKLTMVEKMRLKRRRRRKGDGEKPDGEKEKREGGPDLPRERVTEVPVTGEVVEWKGKYGWLKPHEEVKHDLAENHGGKLYVHEKDVLDGAPLSAGQTVEFHIYADKTGLGAEEAIATS</sequence>
<reference evidence="2" key="1">
    <citation type="submission" date="2021-01" db="EMBL/GenBank/DDBJ databases">
        <authorList>
            <person name="Corre E."/>
            <person name="Pelletier E."/>
            <person name="Niang G."/>
            <person name="Scheremetjew M."/>
            <person name="Finn R."/>
            <person name="Kale V."/>
            <person name="Holt S."/>
            <person name="Cochrane G."/>
            <person name="Meng A."/>
            <person name="Brown T."/>
            <person name="Cohen L."/>
        </authorList>
    </citation>
    <scope>NUCLEOTIDE SEQUENCE</scope>
    <source>
        <strain evidence="2">CCMP3105</strain>
    </source>
</reference>
<dbReference type="Gene3D" id="2.40.50.140">
    <property type="entry name" value="Nucleic acid-binding proteins"/>
    <property type="match status" value="1"/>
</dbReference>
<name>A0A7S4RSH2_9DINO</name>
<dbReference type="AlphaFoldDB" id="A0A7S4RSH2"/>
<dbReference type="EMBL" id="HBNR01056749">
    <property type="protein sequence ID" value="CAE4623799.1"/>
    <property type="molecule type" value="Transcribed_RNA"/>
</dbReference>
<accession>A0A7S4RSH2</accession>
<feature type="region of interest" description="Disordered" evidence="1">
    <location>
        <begin position="50"/>
        <end position="121"/>
    </location>
</feature>
<protein>
    <submittedName>
        <fullName evidence="2">Uncharacterized protein</fullName>
    </submittedName>
</protein>
<feature type="compositionally biased region" description="Basic and acidic residues" evidence="1">
    <location>
        <begin position="98"/>
        <end position="121"/>
    </location>
</feature>
<dbReference type="InterPro" id="IPR012340">
    <property type="entry name" value="NA-bd_OB-fold"/>
</dbReference>
<gene>
    <name evidence="2" type="ORF">AMON00008_LOCUS39897</name>
</gene>
<organism evidence="2">
    <name type="scientific">Alexandrium monilatum</name>
    <dbReference type="NCBI Taxonomy" id="311494"/>
    <lineage>
        <taxon>Eukaryota</taxon>
        <taxon>Sar</taxon>
        <taxon>Alveolata</taxon>
        <taxon>Dinophyceae</taxon>
        <taxon>Gonyaulacales</taxon>
        <taxon>Pyrocystaceae</taxon>
        <taxon>Alexandrium</taxon>
    </lineage>
</organism>
<evidence type="ECO:0000313" key="2">
    <source>
        <dbReference type="EMBL" id="CAE4623799.1"/>
    </source>
</evidence>
<evidence type="ECO:0000256" key="1">
    <source>
        <dbReference type="SAM" id="MobiDB-lite"/>
    </source>
</evidence>
<proteinExistence type="predicted"/>